<feature type="domain" description="Tudor" evidence="2">
    <location>
        <begin position="640"/>
        <end position="698"/>
    </location>
</feature>
<dbReference type="SUPFAM" id="SSF47473">
    <property type="entry name" value="EF-hand"/>
    <property type="match status" value="1"/>
</dbReference>
<feature type="domain" description="Tudor" evidence="2">
    <location>
        <begin position="566"/>
        <end position="624"/>
    </location>
</feature>
<feature type="domain" description="Tudor" evidence="2">
    <location>
        <begin position="981"/>
        <end position="1038"/>
    </location>
</feature>
<feature type="domain" description="Agenet" evidence="3">
    <location>
        <begin position="341"/>
        <end position="399"/>
    </location>
</feature>
<evidence type="ECO:0000259" key="2">
    <source>
        <dbReference type="SMART" id="SM00333"/>
    </source>
</evidence>
<evidence type="ECO:0000259" key="3">
    <source>
        <dbReference type="SMART" id="SM00743"/>
    </source>
</evidence>
<dbReference type="CDD" id="cd04508">
    <property type="entry name" value="Tudor_SF"/>
    <property type="match status" value="10"/>
</dbReference>
<dbReference type="Gene3D" id="2.30.30.140">
    <property type="match status" value="10"/>
</dbReference>
<comment type="caution">
    <text evidence="4">The sequence shown here is derived from an EMBL/GenBank/DDBJ whole genome shotgun (WGS) entry which is preliminary data.</text>
</comment>
<feature type="domain" description="Agenet" evidence="3">
    <location>
        <begin position="784"/>
        <end position="844"/>
    </location>
</feature>
<feature type="domain" description="Tudor" evidence="2">
    <location>
        <begin position="784"/>
        <end position="842"/>
    </location>
</feature>
<feature type="domain" description="Agenet" evidence="3">
    <location>
        <begin position="921"/>
        <end position="979"/>
    </location>
</feature>
<feature type="region of interest" description="Disordered" evidence="1">
    <location>
        <begin position="526"/>
        <end position="573"/>
    </location>
</feature>
<dbReference type="AlphaFoldDB" id="A0AAD5LI27"/>
<feature type="domain" description="Agenet" evidence="3">
    <location>
        <begin position="981"/>
        <end position="1039"/>
    </location>
</feature>
<feature type="compositionally biased region" description="Basic and acidic residues" evidence="1">
    <location>
        <begin position="477"/>
        <end position="491"/>
    </location>
</feature>
<feature type="compositionally biased region" description="Basic and acidic residues" evidence="1">
    <location>
        <begin position="628"/>
        <end position="648"/>
    </location>
</feature>
<feature type="region of interest" description="Disordered" evidence="1">
    <location>
        <begin position="603"/>
        <end position="648"/>
    </location>
</feature>
<feature type="region of interest" description="Disordered" evidence="1">
    <location>
        <begin position="686"/>
        <end position="720"/>
    </location>
</feature>
<name>A0AAD5LI27_PYTIN</name>
<gene>
    <name evidence="4" type="ORF">P43SY_001872</name>
</gene>
<dbReference type="FunFam" id="2.30.30.140:FF:000164">
    <property type="entry name" value="Uncharacterized protein"/>
    <property type="match status" value="6"/>
</dbReference>
<sequence>MSALDTLQQLSRLTDDDGAEDDDRQRPTPLDPEYWRGITHSHEYAPVAAATAVSPPPLDASYAMHMHATAPHGHMYMPAYAPQVASVLPRPMTAPMGGGIPTSPIHAYANVHPLPISPIATSSVDWGTLGATAMAMNPQALKSEIRDAFVRAQAFADPQALFQSSDAALLGAVPLRAVQEALMMIGVVVSSHALRQVGQLFASHEPGMVDYTALARFLGVDAREWEQLRSVIHARRDAMHSRGIDLGQAFMQNDAGRTGFVPRPIFLAILRDCGVLIPDALLHFLMIELAKPFDSTAVSYTRFLDTVGLGSASAGAWSEFGAMPTSLRSSATWGNARKPKRKFKDGDKVEAQYKGKSKFYPGVISRCRLNGTYDIDYDDGEKETGVAAELIRLRGGSSSPSKKAADSDDDRKAPRKFKEGDKVEAQYKGKSKFYPGVISRCRLNGTYDIDYDDGEKETGVAAELIRLRGGSSSPSKKKLEETSEDDVRGSKKFREGEKVEVQYKGRSKYYPGVVSRCRLNGTYDIDYDDGEKETGVAPELMRSLEQKKSPTKKKGADESEDERKQKKFREGEKVEAQYKGRSKFYPGVISRCRLNGTYDIDYEDGEKETGVAAELIRSRESSSPSKKKTTDTSEDEPRTKKFREGDKVEAQYKGRSKFYPGVISRCRLNGTYDIDYDDGEKETGVAAELIRSRETSSPSKKKKSDDASEDDRKGAVKFREGERVEVQYKGKAKYYPGVIARCRLNGTYDINYDDGEKETGVSAELIRSLEKKAVSSDDDRGGKNKFREGEKVEAQYKGKSKFYPGVISRCRLNGTYDIDYDDGEKESGVAAELIRSRESGRDKDGSGSKKLKEGDKVEAQYKGRSKFYPGVISRCRLNGTYDIDYDDGEKESGVAAELIRVREGSSPKKKNNDEREADRDRKFQEGDKIEAQYKGKSKFYPGVISRCRSNGTYDIDYDDGEKETGVVGELIRLREGASGEKKFREGDKIEAQYKGKSKFYPGIISRCRLNGTYDIDYDDGEKETGVAADLIRLRPGSDKKQAKVFKEGYQTL</sequence>
<evidence type="ECO:0000313" key="5">
    <source>
        <dbReference type="Proteomes" id="UP001209570"/>
    </source>
</evidence>
<reference evidence="4" key="1">
    <citation type="submission" date="2021-12" db="EMBL/GenBank/DDBJ databases">
        <title>Prjna785345.</title>
        <authorList>
            <person name="Rujirawat T."/>
            <person name="Krajaejun T."/>
        </authorList>
    </citation>
    <scope>NUCLEOTIDE SEQUENCE</scope>
    <source>
        <strain evidence="4">Pi057C3</strain>
    </source>
</reference>
<feature type="domain" description="Agenet" evidence="3">
    <location>
        <begin position="716"/>
        <end position="774"/>
    </location>
</feature>
<feature type="region of interest" description="Disordered" evidence="1">
    <location>
        <begin position="1"/>
        <end position="34"/>
    </location>
</feature>
<feature type="domain" description="Agenet" evidence="3">
    <location>
        <begin position="849"/>
        <end position="907"/>
    </location>
</feature>
<proteinExistence type="predicted"/>
<organism evidence="4 5">
    <name type="scientific">Pythium insidiosum</name>
    <name type="common">Pythiosis disease agent</name>
    <dbReference type="NCBI Taxonomy" id="114742"/>
    <lineage>
        <taxon>Eukaryota</taxon>
        <taxon>Sar</taxon>
        <taxon>Stramenopiles</taxon>
        <taxon>Oomycota</taxon>
        <taxon>Peronosporomycetes</taxon>
        <taxon>Pythiales</taxon>
        <taxon>Pythiaceae</taxon>
        <taxon>Pythium</taxon>
    </lineage>
</organism>
<dbReference type="PANTHER" id="PTHR34157">
    <property type="entry name" value="TUZIN"/>
    <property type="match status" value="1"/>
</dbReference>
<feature type="compositionally biased region" description="Basic and acidic residues" evidence="1">
    <location>
        <begin position="403"/>
        <end position="421"/>
    </location>
</feature>
<feature type="domain" description="Tudor" evidence="2">
    <location>
        <begin position="716"/>
        <end position="774"/>
    </location>
</feature>
<feature type="domain" description="Tudor" evidence="2">
    <location>
        <begin position="415"/>
        <end position="473"/>
    </location>
</feature>
<feature type="region of interest" description="Disordered" evidence="1">
    <location>
        <begin position="832"/>
        <end position="855"/>
    </location>
</feature>
<feature type="domain" description="Agenet" evidence="3">
    <location>
        <begin position="415"/>
        <end position="473"/>
    </location>
</feature>
<feature type="compositionally biased region" description="Basic and acidic residues" evidence="1">
    <location>
        <begin position="834"/>
        <end position="855"/>
    </location>
</feature>
<feature type="domain" description="Tudor" evidence="2">
    <location>
        <begin position="341"/>
        <end position="399"/>
    </location>
</feature>
<feature type="compositionally biased region" description="Polar residues" evidence="1">
    <location>
        <begin position="1"/>
        <end position="12"/>
    </location>
</feature>
<dbReference type="SMART" id="SM00333">
    <property type="entry name" value="TUDOR"/>
    <property type="match status" value="10"/>
</dbReference>
<feature type="domain" description="Agenet" evidence="3">
    <location>
        <begin position="491"/>
        <end position="548"/>
    </location>
</feature>
<keyword evidence="5" id="KW-1185">Reference proteome</keyword>
<dbReference type="Proteomes" id="UP001209570">
    <property type="component" value="Unassembled WGS sequence"/>
</dbReference>
<feature type="domain" description="Tudor" evidence="2">
    <location>
        <begin position="491"/>
        <end position="549"/>
    </location>
</feature>
<feature type="region of interest" description="Disordered" evidence="1">
    <location>
        <begin position="466"/>
        <end position="491"/>
    </location>
</feature>
<feature type="domain" description="Tudor" evidence="2">
    <location>
        <begin position="921"/>
        <end position="978"/>
    </location>
</feature>
<dbReference type="EMBL" id="JAKCXM010000190">
    <property type="protein sequence ID" value="KAJ0399206.1"/>
    <property type="molecule type" value="Genomic_DNA"/>
</dbReference>
<evidence type="ECO:0008006" key="6">
    <source>
        <dbReference type="Google" id="ProtNLM"/>
    </source>
</evidence>
<feature type="domain" description="Tudor" evidence="2">
    <location>
        <begin position="849"/>
        <end position="907"/>
    </location>
</feature>
<dbReference type="InterPro" id="IPR011992">
    <property type="entry name" value="EF-hand-dom_pair"/>
</dbReference>
<evidence type="ECO:0000256" key="1">
    <source>
        <dbReference type="SAM" id="MobiDB-lite"/>
    </source>
</evidence>
<dbReference type="InterPro" id="IPR002999">
    <property type="entry name" value="Tudor"/>
</dbReference>
<dbReference type="SMART" id="SM00743">
    <property type="entry name" value="Agenet"/>
    <property type="match status" value="10"/>
</dbReference>
<feature type="compositionally biased region" description="Basic and acidic residues" evidence="1">
    <location>
        <begin position="542"/>
        <end position="573"/>
    </location>
</feature>
<feature type="domain" description="Agenet" evidence="3">
    <location>
        <begin position="566"/>
        <end position="624"/>
    </location>
</feature>
<protein>
    <recommendedName>
        <fullName evidence="6">SGF29 C-terminal domain-containing protein</fullName>
    </recommendedName>
</protein>
<feature type="domain" description="Agenet" evidence="3">
    <location>
        <begin position="640"/>
        <end position="698"/>
    </location>
</feature>
<feature type="region of interest" description="Disordered" evidence="1">
    <location>
        <begin position="393"/>
        <end position="421"/>
    </location>
</feature>
<evidence type="ECO:0000313" key="4">
    <source>
        <dbReference type="EMBL" id="KAJ0399206.1"/>
    </source>
</evidence>
<dbReference type="InterPro" id="IPR014002">
    <property type="entry name" value="Agenet_dom_plant"/>
</dbReference>
<accession>A0AAD5LI27</accession>
<dbReference type="PANTHER" id="PTHR34157:SF2">
    <property type="entry name" value="TUZIN"/>
    <property type="match status" value="1"/>
</dbReference>
<feature type="region of interest" description="Disordered" evidence="1">
    <location>
        <begin position="900"/>
        <end position="925"/>
    </location>
</feature>
<feature type="compositionally biased region" description="Basic and acidic residues" evidence="1">
    <location>
        <begin position="703"/>
        <end position="720"/>
    </location>
</feature>